<keyword evidence="2" id="KW-1185">Reference proteome</keyword>
<dbReference type="RefSeq" id="WP_192394161.1">
    <property type="nucleotide sequence ID" value="NZ_CAJHIU010000002.1"/>
</dbReference>
<organism evidence="1 2">
    <name type="scientific">Methylomonas fluvii</name>
    <dbReference type="NCBI Taxonomy" id="1854564"/>
    <lineage>
        <taxon>Bacteria</taxon>
        <taxon>Pseudomonadati</taxon>
        <taxon>Pseudomonadota</taxon>
        <taxon>Gammaproteobacteria</taxon>
        <taxon>Methylococcales</taxon>
        <taxon>Methylococcaceae</taxon>
        <taxon>Methylomonas</taxon>
    </lineage>
</organism>
<comment type="caution">
    <text evidence="1">The sequence shown here is derived from an EMBL/GenBank/DDBJ whole genome shotgun (WGS) entry which is preliminary data.</text>
</comment>
<accession>A0ABR9DE41</accession>
<evidence type="ECO:0008006" key="3">
    <source>
        <dbReference type="Google" id="ProtNLM"/>
    </source>
</evidence>
<dbReference type="Gene3D" id="1.10.238.160">
    <property type="match status" value="1"/>
</dbReference>
<dbReference type="Proteomes" id="UP000641152">
    <property type="component" value="Unassembled WGS sequence"/>
</dbReference>
<dbReference type="EMBL" id="JACXST010000002">
    <property type="protein sequence ID" value="MBD9361333.1"/>
    <property type="molecule type" value="Genomic_DNA"/>
</dbReference>
<name>A0ABR9DE41_9GAMM</name>
<gene>
    <name evidence="1" type="ORF">EBB_12490</name>
</gene>
<protein>
    <recommendedName>
        <fullName evidence="3">AlpA family phage regulatory protein</fullName>
    </recommendedName>
</protein>
<proteinExistence type="predicted"/>
<evidence type="ECO:0000313" key="2">
    <source>
        <dbReference type="Proteomes" id="UP000641152"/>
    </source>
</evidence>
<reference evidence="1 2" key="1">
    <citation type="submission" date="2020-09" db="EMBL/GenBank/DDBJ databases">
        <title>Methylomonas albis sp. nov. and Methylomonas fluvii sp. nov.: Two cold-adapted methanotrophs from the River Elbe and an amended description of Methylovulum psychrotolerans strain Eb1.</title>
        <authorList>
            <person name="Bussmann I.K."/>
            <person name="Klings K.-W."/>
            <person name="Warnstedt J."/>
            <person name="Hoppert M."/>
            <person name="Saborowski A."/>
            <person name="Horn F."/>
            <person name="Liebner S."/>
        </authorList>
    </citation>
    <scope>NUCLEOTIDE SEQUENCE [LARGE SCALE GENOMIC DNA]</scope>
    <source>
        <strain evidence="1 2">EbB</strain>
    </source>
</reference>
<sequence>MKKAMKRAQTAQMAGVCSNMLKVLIETDGFPSPIKVGKADAWIDTEVQAWLDAKIAERDAVVAAGGVQ</sequence>
<evidence type="ECO:0000313" key="1">
    <source>
        <dbReference type="EMBL" id="MBD9361333.1"/>
    </source>
</evidence>